<keyword evidence="1" id="KW-0812">Transmembrane</keyword>
<sequence>MHRRPGLLFSVAFGLAALVIAARGDASLPSHLLIAAAAGALIGLGSRLWMVSFGLAMLAWAATHLAASGPALWLASLSLILAAVPRSLAISRPPIQALAALPLLIAIGLLPTAQGLTGWAALLLALACVAATLYGACLIAAVIVEGGGPATLPIRSDRVGAIARHFLLGRIAPGLSHDLGQSLNVIIMANSNIAYIVDQLDLSAEERSQLTARIARIGTHSDMAAGMLGLLRWFGRDDARDKGPMTVGSALERAIAAVRPQARAARMAIELRGDALDFPAAARQGAIEMIGVATLLDVLATTGEEDGGASAGRIVLDASHDGGEVAVRLLCERMPPEAMRRSPVDQVTLDLASDFAGQCGGEVRQVRRRNDPVQMVIRLKLAAI</sequence>
<dbReference type="STRING" id="439228.SAMN06295920_10221"/>
<keyword evidence="3" id="KW-1185">Reference proteome</keyword>
<feature type="transmembrane region" description="Helical" evidence="1">
    <location>
        <begin position="95"/>
        <end position="113"/>
    </location>
</feature>
<gene>
    <name evidence="2" type="ORF">SAMN06295920_10221</name>
</gene>
<feature type="transmembrane region" description="Helical" evidence="1">
    <location>
        <begin position="57"/>
        <end position="83"/>
    </location>
</feature>
<proteinExistence type="predicted"/>
<organism evidence="2 3">
    <name type="scientific">Rhizorhabdus histidinilytica</name>
    <dbReference type="NCBI Taxonomy" id="439228"/>
    <lineage>
        <taxon>Bacteria</taxon>
        <taxon>Pseudomonadati</taxon>
        <taxon>Pseudomonadota</taxon>
        <taxon>Alphaproteobacteria</taxon>
        <taxon>Sphingomonadales</taxon>
        <taxon>Sphingomonadaceae</taxon>
        <taxon>Rhizorhabdus</taxon>
    </lineage>
</organism>
<feature type="transmembrane region" description="Helical" evidence="1">
    <location>
        <begin position="31"/>
        <end position="50"/>
    </location>
</feature>
<protein>
    <submittedName>
        <fullName evidence="2">Uncharacterized protein</fullName>
    </submittedName>
</protein>
<dbReference type="OrthoDB" id="7510790at2"/>
<evidence type="ECO:0000256" key="1">
    <source>
        <dbReference type="SAM" id="Phobius"/>
    </source>
</evidence>
<dbReference type="Proteomes" id="UP000189818">
    <property type="component" value="Unassembled WGS sequence"/>
</dbReference>
<accession>A0A1T5AJ34</accession>
<dbReference type="RefSeq" id="WP_079646738.1">
    <property type="nucleotide sequence ID" value="NZ_FUYM01000002.1"/>
</dbReference>
<name>A0A1T5AJ34_9SPHN</name>
<keyword evidence="1" id="KW-0472">Membrane</keyword>
<feature type="transmembrane region" description="Helical" evidence="1">
    <location>
        <begin position="120"/>
        <end position="144"/>
    </location>
</feature>
<evidence type="ECO:0000313" key="3">
    <source>
        <dbReference type="Proteomes" id="UP000189818"/>
    </source>
</evidence>
<evidence type="ECO:0000313" key="2">
    <source>
        <dbReference type="EMBL" id="SKB34900.1"/>
    </source>
</evidence>
<dbReference type="AlphaFoldDB" id="A0A1T5AJ34"/>
<reference evidence="3" key="1">
    <citation type="submission" date="2017-02" db="EMBL/GenBank/DDBJ databases">
        <authorList>
            <person name="Varghese N."/>
            <person name="Submissions S."/>
        </authorList>
    </citation>
    <scope>NUCLEOTIDE SEQUENCE [LARGE SCALE GENOMIC DNA]</scope>
    <source>
        <strain evidence="3">UM2</strain>
    </source>
</reference>
<dbReference type="EMBL" id="FUYM01000002">
    <property type="protein sequence ID" value="SKB34900.1"/>
    <property type="molecule type" value="Genomic_DNA"/>
</dbReference>
<keyword evidence="1" id="KW-1133">Transmembrane helix</keyword>